<dbReference type="STRING" id="296587.C1FDE6"/>
<dbReference type="InterPro" id="IPR055460">
    <property type="entry name" value="IFT52_central"/>
</dbReference>
<evidence type="ECO:0000313" key="3">
    <source>
        <dbReference type="EMBL" id="ACO68375.1"/>
    </source>
</evidence>
<dbReference type="Pfam" id="PF23352">
    <property type="entry name" value="IFT52_central"/>
    <property type="match status" value="1"/>
</dbReference>
<dbReference type="PANTHER" id="PTHR12969:SF7">
    <property type="entry name" value="INTRAFLAGELLAR TRANSPORT PROTEIN 52 HOMOLOG"/>
    <property type="match status" value="1"/>
</dbReference>
<dbReference type="InterPro" id="IPR039975">
    <property type="entry name" value="IFT52"/>
</dbReference>
<keyword evidence="3" id="KW-0966">Cell projection</keyword>
<dbReference type="GO" id="GO:0005929">
    <property type="term" value="C:cilium"/>
    <property type="evidence" value="ECO:0007669"/>
    <property type="project" value="TreeGrafter"/>
</dbReference>
<dbReference type="GeneID" id="8250440"/>
<protein>
    <submittedName>
        <fullName evidence="3">IFT52 intraflagellar transport protein-like protein</fullName>
    </submittedName>
</protein>
<evidence type="ECO:0000313" key="4">
    <source>
        <dbReference type="Proteomes" id="UP000002009"/>
    </source>
</evidence>
<dbReference type="GO" id="GO:0060271">
    <property type="term" value="P:cilium assembly"/>
    <property type="evidence" value="ECO:0007669"/>
    <property type="project" value="TreeGrafter"/>
</dbReference>
<gene>
    <name evidence="3" type="primary">OLM6</name>
    <name evidence="3" type="ORF">MICPUN_112732</name>
</gene>
<evidence type="ECO:0000259" key="1">
    <source>
        <dbReference type="Pfam" id="PF23352"/>
    </source>
</evidence>
<accession>C1FDE6</accession>
<feature type="domain" description="IFT52 central" evidence="1">
    <location>
        <begin position="293"/>
        <end position="374"/>
    </location>
</feature>
<dbReference type="Pfam" id="PF23355">
    <property type="entry name" value="IFT52_GIFT"/>
    <property type="match status" value="1"/>
</dbReference>
<keyword evidence="3" id="KW-0282">Flagellum</keyword>
<dbReference type="OMA" id="NWNVEQN"/>
<dbReference type="Proteomes" id="UP000002009">
    <property type="component" value="Chromosome 1"/>
</dbReference>
<dbReference type="InterPro" id="IPR055458">
    <property type="entry name" value="IFT52_GIFT"/>
</dbReference>
<dbReference type="GO" id="GO:0030992">
    <property type="term" value="C:intraciliary transport particle B"/>
    <property type="evidence" value="ECO:0007669"/>
    <property type="project" value="TreeGrafter"/>
</dbReference>
<dbReference type="eggNOG" id="KOG3861">
    <property type="taxonomic scope" value="Eukaryota"/>
</dbReference>
<dbReference type="RefSeq" id="XP_002507117.1">
    <property type="nucleotide sequence ID" value="XM_002507071.1"/>
</dbReference>
<evidence type="ECO:0000259" key="2">
    <source>
        <dbReference type="Pfam" id="PF23355"/>
    </source>
</evidence>
<dbReference type="EMBL" id="CP001574">
    <property type="protein sequence ID" value="ACO68375.1"/>
    <property type="molecule type" value="Genomic_DNA"/>
</dbReference>
<name>C1FDE6_MICCC</name>
<dbReference type="PANTHER" id="PTHR12969">
    <property type="entry name" value="NGD5/OSM-6/IFT52"/>
    <property type="match status" value="1"/>
</dbReference>
<dbReference type="GO" id="GO:0042073">
    <property type="term" value="P:intraciliary transport"/>
    <property type="evidence" value="ECO:0007669"/>
    <property type="project" value="TreeGrafter"/>
</dbReference>
<dbReference type="InParanoid" id="C1FDE6"/>
<dbReference type="KEGG" id="mis:MICPUN_112732"/>
<reference evidence="3 4" key="1">
    <citation type="journal article" date="2009" name="Science">
        <title>Green evolution and dynamic adaptations revealed by genomes of the marine picoeukaryotes Micromonas.</title>
        <authorList>
            <person name="Worden A.Z."/>
            <person name="Lee J.H."/>
            <person name="Mock T."/>
            <person name="Rouze P."/>
            <person name="Simmons M.P."/>
            <person name="Aerts A.L."/>
            <person name="Allen A.E."/>
            <person name="Cuvelier M.L."/>
            <person name="Derelle E."/>
            <person name="Everett M.V."/>
            <person name="Foulon E."/>
            <person name="Grimwood J."/>
            <person name="Gundlach H."/>
            <person name="Henrissat B."/>
            <person name="Napoli C."/>
            <person name="McDonald S.M."/>
            <person name="Parker M.S."/>
            <person name="Rombauts S."/>
            <person name="Salamov A."/>
            <person name="Von Dassow P."/>
            <person name="Badger J.H."/>
            <person name="Coutinho P.M."/>
            <person name="Demir E."/>
            <person name="Dubchak I."/>
            <person name="Gentemann C."/>
            <person name="Eikrem W."/>
            <person name="Gready J.E."/>
            <person name="John U."/>
            <person name="Lanier W."/>
            <person name="Lindquist E.A."/>
            <person name="Lucas S."/>
            <person name="Mayer K.F."/>
            <person name="Moreau H."/>
            <person name="Not F."/>
            <person name="Otillar R."/>
            <person name="Panaud O."/>
            <person name="Pangilinan J."/>
            <person name="Paulsen I."/>
            <person name="Piegu B."/>
            <person name="Poliakov A."/>
            <person name="Robbens S."/>
            <person name="Schmutz J."/>
            <person name="Toulza E."/>
            <person name="Wyss T."/>
            <person name="Zelensky A."/>
            <person name="Zhou K."/>
            <person name="Armbrust E.V."/>
            <person name="Bhattacharya D."/>
            <person name="Goodenough U.W."/>
            <person name="Van de Peer Y."/>
            <person name="Grigoriev I.V."/>
        </authorList>
    </citation>
    <scope>NUCLEOTIDE SEQUENCE [LARGE SCALE GENOMIC DNA]</scope>
    <source>
        <strain evidence="4">RCC299 / NOUM17</strain>
    </source>
</reference>
<dbReference type="GO" id="GO:0005814">
    <property type="term" value="C:centriole"/>
    <property type="evidence" value="ECO:0007669"/>
    <property type="project" value="TreeGrafter"/>
</dbReference>
<keyword evidence="4" id="KW-1185">Reference proteome</keyword>
<proteinExistence type="predicted"/>
<organism evidence="3 4">
    <name type="scientific">Micromonas commoda (strain RCC299 / NOUM17 / CCMP2709)</name>
    <name type="common">Picoplanktonic green alga</name>
    <dbReference type="NCBI Taxonomy" id="296587"/>
    <lineage>
        <taxon>Eukaryota</taxon>
        <taxon>Viridiplantae</taxon>
        <taxon>Chlorophyta</taxon>
        <taxon>Mamiellophyceae</taxon>
        <taxon>Mamiellales</taxon>
        <taxon>Mamiellaceae</taxon>
        <taxon>Micromonas</taxon>
    </lineage>
</organism>
<keyword evidence="3" id="KW-0969">Cilium</keyword>
<dbReference type="AlphaFoldDB" id="C1FDE6"/>
<sequence>MSTADSKGKSGFPCIAFSICKKERYHPNSTPDGFKQWCRHLKASFRLDILTDALSLESLKGVDVLVFGTPRDEFSNSELDILRSFSKGGGGIMFMLDEGGECMSKTNVNCFTENYGISVNDDCVVCTSMQTCDHPRAPSVSYRMSNYHKSESLLDRGVVPQLREDGTQRNSHARTLSSENVERLSVALPSCTTLRVQKPATIVLSTGRLAYPVQHAVGAVSKGSVKWGECGRIAVLGSGKMAVDQWYDRADNCKILDLLLHWLVPQFLPKARNLPTEDLDIIDHNYISDMQALANRPRSCLHETDDSPKDFASLFGSKRIHLFQSITAPETALLRDKISMKVARLSLIAPSYAELLMPMQFAAFPAATREHPPPCLELLDLEEEFTSEFKRLNVLSIRGRPTLDDEHIGTFVHDVARVCGLHIDSMRISQIHDSTPTAILKNIFTHLMHLKSSPIRPVRS</sequence>
<dbReference type="OrthoDB" id="10259368at2759"/>
<feature type="domain" description="IFT52 GIFT" evidence="2">
    <location>
        <begin position="15"/>
        <end position="265"/>
    </location>
</feature>